<dbReference type="KEGG" id="pcq:PcP3B5_44950"/>
<name>A0A127MXV1_9PSED</name>
<evidence type="ECO:0000313" key="3">
    <source>
        <dbReference type="EMBL" id="MDF3845987.1"/>
    </source>
</evidence>
<accession>A0A127MXV1</accession>
<gene>
    <name evidence="2" type="ORF">A9C11_22400</name>
    <name evidence="3" type="ORF">P3W55_30130</name>
</gene>
<reference evidence="2 4" key="1">
    <citation type="submission" date="2016-05" db="EMBL/GenBank/DDBJ databases">
        <title>Genome Sequence of Pseudomonas citronellolis Strain SJTE-3, an Estrogens and Persistent Organic Pollutants degradation strain.</title>
        <authorList>
            <person name="Liang R."/>
        </authorList>
    </citation>
    <scope>NUCLEOTIDE SEQUENCE [LARGE SCALE GENOMIC DNA]</scope>
    <source>
        <strain evidence="2 4">SJTE-3</strain>
    </source>
</reference>
<sequence>MKIASVVSAVLSSLAPMVFAQDAIKEPGADLPTVEYHYGMSLDIDKVLHRTDNSHKVGMVPAYLVYQDHEGTTHRVRFLEWGGQASHV</sequence>
<dbReference type="STRING" id="53408.A9C11_22400"/>
<dbReference type="GeneID" id="72997503"/>
<dbReference type="Pfam" id="PF10976">
    <property type="entry name" value="DUF2790"/>
    <property type="match status" value="1"/>
</dbReference>
<dbReference type="EMBL" id="CP015878">
    <property type="protein sequence ID" value="ANI16552.1"/>
    <property type="molecule type" value="Genomic_DNA"/>
</dbReference>
<dbReference type="RefSeq" id="WP_009620414.1">
    <property type="nucleotide sequence ID" value="NZ_CALEBV010000094.1"/>
</dbReference>
<feature type="chain" id="PRO_5009418879" evidence="1">
    <location>
        <begin position="21"/>
        <end position="88"/>
    </location>
</feature>
<dbReference type="Proteomes" id="UP000077748">
    <property type="component" value="Chromosome"/>
</dbReference>
<dbReference type="Proteomes" id="UP001220662">
    <property type="component" value="Unassembled WGS sequence"/>
</dbReference>
<proteinExistence type="predicted"/>
<dbReference type="AlphaFoldDB" id="A0A127MXV1"/>
<dbReference type="InterPro" id="IPR021245">
    <property type="entry name" value="DUF2790"/>
</dbReference>
<organism evidence="2 4">
    <name type="scientific">Pseudomonas citronellolis</name>
    <dbReference type="NCBI Taxonomy" id="53408"/>
    <lineage>
        <taxon>Bacteria</taxon>
        <taxon>Pseudomonadati</taxon>
        <taxon>Pseudomonadota</taxon>
        <taxon>Gammaproteobacteria</taxon>
        <taxon>Pseudomonadales</taxon>
        <taxon>Pseudomonadaceae</taxon>
        <taxon>Pseudomonas</taxon>
    </lineage>
</organism>
<protein>
    <submittedName>
        <fullName evidence="3">DUF2790 domain-containing protein</fullName>
    </submittedName>
</protein>
<keyword evidence="1" id="KW-0732">Signal</keyword>
<dbReference type="EMBL" id="JARJLR010000498">
    <property type="protein sequence ID" value="MDF3845987.1"/>
    <property type="molecule type" value="Genomic_DNA"/>
</dbReference>
<evidence type="ECO:0000256" key="1">
    <source>
        <dbReference type="SAM" id="SignalP"/>
    </source>
</evidence>
<evidence type="ECO:0000313" key="4">
    <source>
        <dbReference type="Proteomes" id="UP000077748"/>
    </source>
</evidence>
<dbReference type="Gene3D" id="2.30.140.50">
    <property type="entry name" value="Protein of unknown function DUF2790"/>
    <property type="match status" value="1"/>
</dbReference>
<feature type="signal peptide" evidence="1">
    <location>
        <begin position="1"/>
        <end position="20"/>
    </location>
</feature>
<reference evidence="3" key="2">
    <citation type="submission" date="2023-03" db="EMBL/GenBank/DDBJ databases">
        <title>Draft assemblies of triclosan tolerant bacteria isolated from returned activated sludge.</title>
        <authorList>
            <person name="Van Hamelsveld S."/>
        </authorList>
    </citation>
    <scope>NUCLEOTIDE SEQUENCE</scope>
    <source>
        <strain evidence="3">GW210015_S63</strain>
    </source>
</reference>
<evidence type="ECO:0000313" key="2">
    <source>
        <dbReference type="EMBL" id="ANI16552.1"/>
    </source>
</evidence>